<keyword evidence="4 7" id="KW-0812">Transmembrane</keyword>
<sequence>MAEVLSGFTVIWVIIGVGFLTGRTGVLGVEGRTVLSRTSFFIGSPALLFTTLSQADVTAVLGPQLWVAAASALVCAAVFMLVARFVLPSRTGSERVIAGLGSSMVNSANLGLPIAAYVLGDAALAAPVILFQLAIYTPLYITVLEAALAAESRRTALADDGRSPSARRSPSAYGRFRRVVSQLGQTARNPMIIGSALGLLFSAVGWSLPAPLWDSVELIGGLSIPAMLIAFGMSLADSRPLRKEDGRIGDAVLASAMKLVAHPVIAWLIGAFAVGLGSPELMIAVVLASLPTAQNVFVAAVRYETGVVVAKDTVLVTTVLAIPAMMVVALLFA</sequence>
<dbReference type="GO" id="GO:0055085">
    <property type="term" value="P:transmembrane transport"/>
    <property type="evidence" value="ECO:0007669"/>
    <property type="project" value="InterPro"/>
</dbReference>
<dbReference type="RefSeq" id="WP_087134751.1">
    <property type="nucleotide sequence ID" value="NZ_FUKP01000073.1"/>
</dbReference>
<evidence type="ECO:0000256" key="6">
    <source>
        <dbReference type="ARBA" id="ARBA00023136"/>
    </source>
</evidence>
<evidence type="ECO:0000256" key="5">
    <source>
        <dbReference type="ARBA" id="ARBA00022989"/>
    </source>
</evidence>
<evidence type="ECO:0000256" key="2">
    <source>
        <dbReference type="ARBA" id="ARBA00022448"/>
    </source>
</evidence>
<evidence type="ECO:0000256" key="7">
    <source>
        <dbReference type="SAM" id="Phobius"/>
    </source>
</evidence>
<feature type="transmembrane region" description="Helical" evidence="7">
    <location>
        <begin position="124"/>
        <end position="144"/>
    </location>
</feature>
<feature type="transmembrane region" description="Helical" evidence="7">
    <location>
        <begin position="191"/>
        <end position="212"/>
    </location>
</feature>
<dbReference type="PANTHER" id="PTHR36838:SF1">
    <property type="entry name" value="SLR1864 PROTEIN"/>
    <property type="match status" value="1"/>
</dbReference>
<proteinExistence type="predicted"/>
<dbReference type="InterPro" id="IPR004776">
    <property type="entry name" value="Mem_transp_PIN-like"/>
</dbReference>
<feature type="transmembrane region" description="Helical" evidence="7">
    <location>
        <begin position="96"/>
        <end position="118"/>
    </location>
</feature>
<protein>
    <submittedName>
        <fullName evidence="8">Putative integral membrane permease</fullName>
    </submittedName>
</protein>
<reference evidence="8 9" key="1">
    <citation type="submission" date="2017-02" db="EMBL/GenBank/DDBJ databases">
        <authorList>
            <person name="Peterson S.W."/>
        </authorList>
    </citation>
    <scope>NUCLEOTIDE SEQUENCE [LARGE SCALE GENOMIC DNA]</scope>
    <source>
        <strain evidence="8 9">2B3F</strain>
    </source>
</reference>
<feature type="transmembrane region" description="Helical" evidence="7">
    <location>
        <begin position="6"/>
        <end position="22"/>
    </location>
</feature>
<keyword evidence="6 7" id="KW-0472">Membrane</keyword>
<evidence type="ECO:0000313" key="8">
    <source>
        <dbReference type="EMBL" id="SJN37318.1"/>
    </source>
</evidence>
<evidence type="ECO:0000256" key="3">
    <source>
        <dbReference type="ARBA" id="ARBA00022475"/>
    </source>
</evidence>
<name>A0A1R4JZC1_9MICC</name>
<feature type="transmembrane region" description="Helical" evidence="7">
    <location>
        <begin position="65"/>
        <end position="87"/>
    </location>
</feature>
<dbReference type="Proteomes" id="UP000196230">
    <property type="component" value="Unassembled WGS sequence"/>
</dbReference>
<evidence type="ECO:0000256" key="4">
    <source>
        <dbReference type="ARBA" id="ARBA00022692"/>
    </source>
</evidence>
<feature type="transmembrane region" description="Helical" evidence="7">
    <location>
        <begin position="218"/>
        <end position="236"/>
    </location>
</feature>
<evidence type="ECO:0000313" key="9">
    <source>
        <dbReference type="Proteomes" id="UP000196230"/>
    </source>
</evidence>
<dbReference type="PANTHER" id="PTHR36838">
    <property type="entry name" value="AUXIN EFFLUX CARRIER FAMILY PROTEIN"/>
    <property type="match status" value="1"/>
</dbReference>
<gene>
    <name evidence="8" type="ORF">FM125_11515</name>
</gene>
<evidence type="ECO:0000256" key="1">
    <source>
        <dbReference type="ARBA" id="ARBA00004141"/>
    </source>
</evidence>
<organism evidence="8 9">
    <name type="scientific">Micrococcus lylae</name>
    <dbReference type="NCBI Taxonomy" id="1273"/>
    <lineage>
        <taxon>Bacteria</taxon>
        <taxon>Bacillati</taxon>
        <taxon>Actinomycetota</taxon>
        <taxon>Actinomycetes</taxon>
        <taxon>Micrococcales</taxon>
        <taxon>Micrococcaceae</taxon>
        <taxon>Micrococcus</taxon>
    </lineage>
</organism>
<accession>A0A1R4JZC1</accession>
<feature type="transmembrane region" description="Helical" evidence="7">
    <location>
        <begin position="34"/>
        <end position="53"/>
    </location>
</feature>
<dbReference type="GO" id="GO:0016020">
    <property type="term" value="C:membrane"/>
    <property type="evidence" value="ECO:0007669"/>
    <property type="project" value="UniProtKB-SubCell"/>
</dbReference>
<dbReference type="Pfam" id="PF03547">
    <property type="entry name" value="Mem_trans"/>
    <property type="match status" value="1"/>
</dbReference>
<keyword evidence="2" id="KW-0813">Transport</keyword>
<feature type="transmembrane region" description="Helical" evidence="7">
    <location>
        <begin position="313"/>
        <end position="332"/>
    </location>
</feature>
<keyword evidence="3" id="KW-1003">Cell membrane</keyword>
<dbReference type="AlphaFoldDB" id="A0A1R4JZC1"/>
<keyword evidence="5 7" id="KW-1133">Transmembrane helix</keyword>
<dbReference type="EMBL" id="FUKP01000073">
    <property type="protein sequence ID" value="SJN37318.1"/>
    <property type="molecule type" value="Genomic_DNA"/>
</dbReference>
<comment type="subcellular location">
    <subcellularLocation>
        <location evidence="1">Membrane</location>
        <topology evidence="1">Multi-pass membrane protein</topology>
    </subcellularLocation>
</comment>